<feature type="compositionally biased region" description="Polar residues" evidence="1">
    <location>
        <begin position="1"/>
        <end position="24"/>
    </location>
</feature>
<proteinExistence type="predicted"/>
<accession>C0E2E2</accession>
<name>C0E2E2_9CORY</name>
<comment type="caution">
    <text evidence="2">The sequence shown here is derived from an EMBL/GenBank/DDBJ whole genome shotgun (WGS) entry which is preliminary data.</text>
</comment>
<protein>
    <submittedName>
        <fullName evidence="2">Uncharacterized protein</fullName>
    </submittedName>
</protein>
<reference evidence="2 3" key="1">
    <citation type="submission" date="2009-01" db="EMBL/GenBank/DDBJ databases">
        <authorList>
            <person name="Fulton L."/>
            <person name="Clifton S."/>
            <person name="Chinwalla A.T."/>
            <person name="Mitreva M."/>
            <person name="Sodergren E."/>
            <person name="Weinstock G."/>
            <person name="Clifton S."/>
            <person name="Dooling D.J."/>
            <person name="Fulton B."/>
            <person name="Minx P."/>
            <person name="Pepin K.H."/>
            <person name="Johnson M."/>
            <person name="Bhonagiri V."/>
            <person name="Nash W.E."/>
            <person name="Mardis E.R."/>
            <person name="Wilson R.K."/>
        </authorList>
    </citation>
    <scope>NUCLEOTIDE SEQUENCE [LARGE SCALE GENOMIC DNA]</scope>
    <source>
        <strain evidence="2 3">ATCC 33806</strain>
    </source>
</reference>
<gene>
    <name evidence="2" type="ORF">CORMATOL_01147</name>
</gene>
<dbReference type="EMBL" id="ACEB01000018">
    <property type="protein sequence ID" value="EEG27344.1"/>
    <property type="molecule type" value="Genomic_DNA"/>
</dbReference>
<evidence type="ECO:0000313" key="3">
    <source>
        <dbReference type="Proteomes" id="UP000006247"/>
    </source>
</evidence>
<sequence length="57" mass="6338">MSQCETGRTTEFWGNNGEDNNQWGSGHGRLDGKTNPVMAMVLNFLQNSAHNPHALHE</sequence>
<dbReference type="Proteomes" id="UP000006247">
    <property type="component" value="Unassembled WGS sequence"/>
</dbReference>
<evidence type="ECO:0000313" key="2">
    <source>
        <dbReference type="EMBL" id="EEG27344.1"/>
    </source>
</evidence>
<dbReference type="HOGENOM" id="CLU_2988987_0_0_11"/>
<dbReference type="AlphaFoldDB" id="C0E2E2"/>
<feature type="region of interest" description="Disordered" evidence="1">
    <location>
        <begin position="1"/>
        <end position="32"/>
    </location>
</feature>
<evidence type="ECO:0000256" key="1">
    <source>
        <dbReference type="SAM" id="MobiDB-lite"/>
    </source>
</evidence>
<organism evidence="2 3">
    <name type="scientific">Corynebacterium matruchotii ATCC 33806</name>
    <dbReference type="NCBI Taxonomy" id="566549"/>
    <lineage>
        <taxon>Bacteria</taxon>
        <taxon>Bacillati</taxon>
        <taxon>Actinomycetota</taxon>
        <taxon>Actinomycetes</taxon>
        <taxon>Mycobacteriales</taxon>
        <taxon>Corynebacteriaceae</taxon>
        <taxon>Corynebacterium</taxon>
    </lineage>
</organism>